<sequence>MDHHQEGSEQQVSLEMDSSQFSFDPGQSGESKNETPETPKASSRHFELWQTWHPQSVEIHERKPFNEIMAFWRRQEKLTSEQR</sequence>
<dbReference type="AlphaFoldDB" id="A0A068TX11"/>
<accession>A0A068TX11</accession>
<dbReference type="Proteomes" id="UP000295252">
    <property type="component" value="Chromosome III"/>
</dbReference>
<evidence type="ECO:0000313" key="3">
    <source>
        <dbReference type="Proteomes" id="UP000295252"/>
    </source>
</evidence>
<proteinExistence type="predicted"/>
<reference evidence="3" key="1">
    <citation type="journal article" date="2014" name="Science">
        <title>The coffee genome provides insight into the convergent evolution of caffeine biosynthesis.</title>
        <authorList>
            <person name="Denoeud F."/>
            <person name="Carretero-Paulet L."/>
            <person name="Dereeper A."/>
            <person name="Droc G."/>
            <person name="Guyot R."/>
            <person name="Pietrella M."/>
            <person name="Zheng C."/>
            <person name="Alberti A."/>
            <person name="Anthony F."/>
            <person name="Aprea G."/>
            <person name="Aury J.M."/>
            <person name="Bento P."/>
            <person name="Bernard M."/>
            <person name="Bocs S."/>
            <person name="Campa C."/>
            <person name="Cenci A."/>
            <person name="Combes M.C."/>
            <person name="Crouzillat D."/>
            <person name="Da Silva C."/>
            <person name="Daddiego L."/>
            <person name="De Bellis F."/>
            <person name="Dussert S."/>
            <person name="Garsmeur O."/>
            <person name="Gayraud T."/>
            <person name="Guignon V."/>
            <person name="Jahn K."/>
            <person name="Jamilloux V."/>
            <person name="Joet T."/>
            <person name="Labadie K."/>
            <person name="Lan T."/>
            <person name="Leclercq J."/>
            <person name="Lepelley M."/>
            <person name="Leroy T."/>
            <person name="Li L.T."/>
            <person name="Librado P."/>
            <person name="Lopez L."/>
            <person name="Munoz A."/>
            <person name="Noel B."/>
            <person name="Pallavicini A."/>
            <person name="Perrotta G."/>
            <person name="Poncet V."/>
            <person name="Pot D."/>
            <person name="Priyono X."/>
            <person name="Rigoreau M."/>
            <person name="Rouard M."/>
            <person name="Rozas J."/>
            <person name="Tranchant-Dubreuil C."/>
            <person name="VanBuren R."/>
            <person name="Zhang Q."/>
            <person name="Andrade A.C."/>
            <person name="Argout X."/>
            <person name="Bertrand B."/>
            <person name="de Kochko A."/>
            <person name="Graziosi G."/>
            <person name="Henry R.J."/>
            <person name="Jayarama X."/>
            <person name="Ming R."/>
            <person name="Nagai C."/>
            <person name="Rounsley S."/>
            <person name="Sankoff D."/>
            <person name="Giuliano G."/>
            <person name="Albert V.A."/>
            <person name="Wincker P."/>
            <person name="Lashermes P."/>
        </authorList>
    </citation>
    <scope>NUCLEOTIDE SEQUENCE [LARGE SCALE GENOMIC DNA]</scope>
    <source>
        <strain evidence="3">cv. DH200-94</strain>
    </source>
</reference>
<feature type="compositionally biased region" description="Polar residues" evidence="1">
    <location>
        <begin position="8"/>
        <end position="22"/>
    </location>
</feature>
<dbReference type="Gramene" id="CDP00484">
    <property type="protein sequence ID" value="CDP00484"/>
    <property type="gene ID" value="GSCOC_T00032436001"/>
</dbReference>
<protein>
    <submittedName>
        <fullName evidence="2">Uncharacterized protein</fullName>
    </submittedName>
</protein>
<organism evidence="2 3">
    <name type="scientific">Coffea canephora</name>
    <name type="common">Robusta coffee</name>
    <dbReference type="NCBI Taxonomy" id="49390"/>
    <lineage>
        <taxon>Eukaryota</taxon>
        <taxon>Viridiplantae</taxon>
        <taxon>Streptophyta</taxon>
        <taxon>Embryophyta</taxon>
        <taxon>Tracheophyta</taxon>
        <taxon>Spermatophyta</taxon>
        <taxon>Magnoliopsida</taxon>
        <taxon>eudicotyledons</taxon>
        <taxon>Gunneridae</taxon>
        <taxon>Pentapetalae</taxon>
        <taxon>asterids</taxon>
        <taxon>lamiids</taxon>
        <taxon>Gentianales</taxon>
        <taxon>Rubiaceae</taxon>
        <taxon>Ixoroideae</taxon>
        <taxon>Gardenieae complex</taxon>
        <taxon>Bertiereae - Coffeeae clade</taxon>
        <taxon>Coffeeae</taxon>
        <taxon>Coffea</taxon>
    </lineage>
</organism>
<keyword evidence="3" id="KW-1185">Reference proteome</keyword>
<evidence type="ECO:0000313" key="2">
    <source>
        <dbReference type="EMBL" id="CDP00484.1"/>
    </source>
</evidence>
<dbReference type="InParanoid" id="A0A068TX11"/>
<name>A0A068TX11_COFCA</name>
<evidence type="ECO:0000256" key="1">
    <source>
        <dbReference type="SAM" id="MobiDB-lite"/>
    </source>
</evidence>
<gene>
    <name evidence="2" type="ORF">GSCOC_T00032436001</name>
</gene>
<feature type="region of interest" description="Disordered" evidence="1">
    <location>
        <begin position="1"/>
        <end position="46"/>
    </location>
</feature>
<dbReference type="EMBL" id="HG739089">
    <property type="protein sequence ID" value="CDP00484.1"/>
    <property type="molecule type" value="Genomic_DNA"/>
</dbReference>